<sequence length="64" mass="7512">MGALQPCEWLLRQINRRPWLAFPSEGFCIGVGECFQNGGECFEREPQCFQISRQCFETLPQWLE</sequence>
<organism evidence="1 2">
    <name type="scientific">Bhargavaea beijingensis</name>
    <dbReference type="NCBI Taxonomy" id="426756"/>
    <lineage>
        <taxon>Bacteria</taxon>
        <taxon>Bacillati</taxon>
        <taxon>Bacillota</taxon>
        <taxon>Bacilli</taxon>
        <taxon>Bacillales</taxon>
        <taxon>Caryophanaceae</taxon>
        <taxon>Bhargavaea</taxon>
    </lineage>
</organism>
<evidence type="ECO:0000313" key="1">
    <source>
        <dbReference type="EMBL" id="SDD98407.1"/>
    </source>
</evidence>
<accession>A0A1G6Z8T4</accession>
<reference evidence="1 2" key="1">
    <citation type="submission" date="2016-10" db="EMBL/GenBank/DDBJ databases">
        <authorList>
            <person name="de Groot N.N."/>
        </authorList>
    </citation>
    <scope>NUCLEOTIDE SEQUENCE [LARGE SCALE GENOMIC DNA]</scope>
    <source>
        <strain evidence="1 2">CGMCC 1.6762</strain>
    </source>
</reference>
<protein>
    <submittedName>
        <fullName evidence="1">Uncharacterized protein</fullName>
    </submittedName>
</protein>
<proteinExistence type="predicted"/>
<dbReference type="AlphaFoldDB" id="A0A1G6Z8T4"/>
<evidence type="ECO:0000313" key="2">
    <source>
        <dbReference type="Proteomes" id="UP000198823"/>
    </source>
</evidence>
<name>A0A1G6Z8T4_9BACL</name>
<gene>
    <name evidence="1" type="ORF">SAMN04488126_102230</name>
</gene>
<dbReference type="EMBL" id="FNAR01000002">
    <property type="protein sequence ID" value="SDD98407.1"/>
    <property type="molecule type" value="Genomic_DNA"/>
</dbReference>
<dbReference type="Proteomes" id="UP000198823">
    <property type="component" value="Unassembled WGS sequence"/>
</dbReference>